<evidence type="ECO:0000256" key="2">
    <source>
        <dbReference type="ARBA" id="ARBA00023315"/>
    </source>
</evidence>
<name>A0A1R4I9N6_9MICO</name>
<dbReference type="SUPFAM" id="SSF55729">
    <property type="entry name" value="Acyl-CoA N-acyltransferases (Nat)"/>
    <property type="match status" value="1"/>
</dbReference>
<dbReference type="EC" id="2.3.1.-" evidence="5"/>
<keyword evidence="1 5" id="KW-0808">Transferase</keyword>
<evidence type="ECO:0000256" key="3">
    <source>
        <dbReference type="SAM" id="MobiDB-lite"/>
    </source>
</evidence>
<feature type="compositionally biased region" description="Basic and acidic residues" evidence="3">
    <location>
        <begin position="11"/>
        <end position="20"/>
    </location>
</feature>
<evidence type="ECO:0000313" key="5">
    <source>
        <dbReference type="EMBL" id="SJN16518.1"/>
    </source>
</evidence>
<dbReference type="EMBL" id="FUKR01000004">
    <property type="protein sequence ID" value="SJN16518.1"/>
    <property type="molecule type" value="Genomic_DNA"/>
</dbReference>
<dbReference type="PROSITE" id="PS51186">
    <property type="entry name" value="GNAT"/>
    <property type="match status" value="1"/>
</dbReference>
<feature type="domain" description="N-acetyltransferase" evidence="4">
    <location>
        <begin position="19"/>
        <end position="167"/>
    </location>
</feature>
<proteinExistence type="predicted"/>
<organism evidence="5 6">
    <name type="scientific">Mycetocola reblochoni REB411</name>
    <dbReference type="NCBI Taxonomy" id="1255698"/>
    <lineage>
        <taxon>Bacteria</taxon>
        <taxon>Bacillati</taxon>
        <taxon>Actinomycetota</taxon>
        <taxon>Actinomycetes</taxon>
        <taxon>Micrococcales</taxon>
        <taxon>Microbacteriaceae</taxon>
        <taxon>Mycetocola</taxon>
    </lineage>
</organism>
<feature type="region of interest" description="Disordered" evidence="3">
    <location>
        <begin position="170"/>
        <end position="206"/>
    </location>
</feature>
<evidence type="ECO:0000256" key="1">
    <source>
        <dbReference type="ARBA" id="ARBA00022679"/>
    </source>
</evidence>
<dbReference type="GO" id="GO:0008080">
    <property type="term" value="F:N-acetyltransferase activity"/>
    <property type="evidence" value="ECO:0007669"/>
    <property type="project" value="InterPro"/>
</dbReference>
<dbReference type="RefSeq" id="WP_245827150.1">
    <property type="nucleotide sequence ID" value="NZ_FUKR01000004.1"/>
</dbReference>
<reference evidence="6" key="1">
    <citation type="submission" date="2017-02" db="EMBL/GenBank/DDBJ databases">
        <authorList>
            <person name="Dridi B."/>
        </authorList>
    </citation>
    <scope>NUCLEOTIDE SEQUENCE [LARGE SCALE GENOMIC DNA]</scope>
    <source>
        <strain evidence="6">EB411</strain>
    </source>
</reference>
<dbReference type="Proteomes" id="UP000196778">
    <property type="component" value="Unassembled WGS sequence"/>
</dbReference>
<protein>
    <submittedName>
        <fullName evidence="5">Ribosomal-protein-S18p-alanine acetyltransferase</fullName>
        <ecNumber evidence="5">2.3.1.-</ecNumber>
    </submittedName>
</protein>
<evidence type="ECO:0000313" key="6">
    <source>
        <dbReference type="Proteomes" id="UP000196778"/>
    </source>
</evidence>
<dbReference type="CDD" id="cd04301">
    <property type="entry name" value="NAT_SF"/>
    <property type="match status" value="1"/>
</dbReference>
<gene>
    <name evidence="5" type="ORF">FM119_00560</name>
</gene>
<dbReference type="InterPro" id="IPR006464">
    <property type="entry name" value="AcTrfase_RimI/Ard1"/>
</dbReference>
<keyword evidence="2 5" id="KW-0012">Acyltransferase</keyword>
<dbReference type="InterPro" id="IPR016181">
    <property type="entry name" value="Acyl_CoA_acyltransferase"/>
</dbReference>
<feature type="compositionally biased region" description="Acidic residues" evidence="3">
    <location>
        <begin position="188"/>
        <end position="206"/>
    </location>
</feature>
<dbReference type="NCBIfam" id="TIGR01575">
    <property type="entry name" value="rimI"/>
    <property type="match status" value="1"/>
</dbReference>
<feature type="region of interest" description="Disordered" evidence="3">
    <location>
        <begin position="1"/>
        <end position="20"/>
    </location>
</feature>
<dbReference type="AlphaFoldDB" id="A0A1R4I9N6"/>
<accession>A0A1R4I9N6</accession>
<dbReference type="InterPro" id="IPR050832">
    <property type="entry name" value="Bact_Acetyltransf"/>
</dbReference>
<evidence type="ECO:0000259" key="4">
    <source>
        <dbReference type="PROSITE" id="PS51186"/>
    </source>
</evidence>
<sequence length="206" mass="21760">MSAAPAPAARRIGDPDHPALLRGAERGDLDGIMRIERDSFPRDAWSERAMAADLDSEYTGYLVIAGEDGTVLGYGGVLAPERSGDADIQTIAVADAARGRGWGRLLVSELMALAAGRGARELFLEVREDNPVAQGLYRSLGFEQIAVRPGYYQPEGVDALVMRARLAAPARSGTPVAPLGPPRNEGIGDPDDRDDTSDTDDSTGAA</sequence>
<keyword evidence="6" id="KW-1185">Reference proteome</keyword>
<dbReference type="PANTHER" id="PTHR43877">
    <property type="entry name" value="AMINOALKYLPHOSPHONATE N-ACETYLTRANSFERASE-RELATED-RELATED"/>
    <property type="match status" value="1"/>
</dbReference>
<dbReference type="InterPro" id="IPR000182">
    <property type="entry name" value="GNAT_dom"/>
</dbReference>
<dbReference type="Gene3D" id="3.40.630.30">
    <property type="match status" value="1"/>
</dbReference>
<dbReference type="Pfam" id="PF00583">
    <property type="entry name" value="Acetyltransf_1"/>
    <property type="match status" value="1"/>
</dbReference>